<dbReference type="EMBL" id="AE010299">
    <property type="protein sequence ID" value="AAM06211.1"/>
    <property type="molecule type" value="Genomic_DNA"/>
</dbReference>
<dbReference type="InParanoid" id="Q8TM38"/>
<protein>
    <submittedName>
        <fullName evidence="1">Uncharacterized protein</fullName>
    </submittedName>
</protein>
<dbReference type="STRING" id="188937.MA_2832"/>
<dbReference type="KEGG" id="mac:MA_2832"/>
<proteinExistence type="predicted"/>
<accession>Q8TM38</accession>
<sequence length="104" mass="12381">MRGQLMEFSDRNLILKFKSSKFKPGQMERTLHLNRFYQVTLWKNISFQENSMAKEFPVLERMLNSFLSFIFYEFFMNTIVGKGNKTDLRFVVKDFPLYVSSGIS</sequence>
<dbReference type="EnsemblBacteria" id="AAM06211">
    <property type="protein sequence ID" value="AAM06211"/>
    <property type="gene ID" value="MA_2832"/>
</dbReference>
<name>Q8TM38_METAC</name>
<dbReference type="AlphaFoldDB" id="Q8TM38"/>
<reference evidence="1 2" key="1">
    <citation type="journal article" date="2002" name="Genome Res.">
        <title>The genome of Methanosarcina acetivorans reveals extensive metabolic and physiological diversity.</title>
        <authorList>
            <person name="Galagan J.E."/>
            <person name="Nusbaum C."/>
            <person name="Roy A."/>
            <person name="Endrizzi M.G."/>
            <person name="Macdonald P."/>
            <person name="FitzHugh W."/>
            <person name="Calvo S."/>
            <person name="Engels R."/>
            <person name="Smirnov S."/>
            <person name="Atnoor D."/>
            <person name="Brown A."/>
            <person name="Allen N."/>
            <person name="Naylor J."/>
            <person name="Stange-Thomann N."/>
            <person name="DeArellano K."/>
            <person name="Johnson R."/>
            <person name="Linton L."/>
            <person name="McEwan P."/>
            <person name="McKernan K."/>
            <person name="Talamas J."/>
            <person name="Tirrell A."/>
            <person name="Ye W."/>
            <person name="Zimmer A."/>
            <person name="Barber R.D."/>
            <person name="Cann I."/>
            <person name="Graham D.E."/>
            <person name="Grahame D.A."/>
            <person name="Guss A."/>
            <person name="Hedderich R."/>
            <person name="Ingram-Smith C."/>
            <person name="Kuettner C.H."/>
            <person name="Krzycki J.A."/>
            <person name="Leigh J.A."/>
            <person name="Li W."/>
            <person name="Liu J."/>
            <person name="Mukhopadhyay B."/>
            <person name="Reeve J.N."/>
            <person name="Smith K."/>
            <person name="Springer T.A."/>
            <person name="Umayam L.A."/>
            <person name="White O."/>
            <person name="White R.H."/>
            <person name="de Macario E.C."/>
            <person name="Ferry J.G."/>
            <person name="Jarrell K.F."/>
            <person name="Jing H."/>
            <person name="Macario A.J.L."/>
            <person name="Paulsen I."/>
            <person name="Pritchett M."/>
            <person name="Sowers K.R."/>
            <person name="Swanson R.V."/>
            <person name="Zinder S.H."/>
            <person name="Lander E."/>
            <person name="Metcalf W.W."/>
            <person name="Birren B."/>
        </authorList>
    </citation>
    <scope>NUCLEOTIDE SEQUENCE [LARGE SCALE GENOMIC DNA]</scope>
    <source>
        <strain evidence="2">ATCC 35395 / DSM 2834 / JCM 12185 / C2A</strain>
    </source>
</reference>
<organism evidence="1 2">
    <name type="scientific">Methanosarcina acetivorans (strain ATCC 35395 / DSM 2834 / JCM 12185 / C2A)</name>
    <dbReference type="NCBI Taxonomy" id="188937"/>
    <lineage>
        <taxon>Archaea</taxon>
        <taxon>Methanobacteriati</taxon>
        <taxon>Methanobacteriota</taxon>
        <taxon>Stenosarchaea group</taxon>
        <taxon>Methanomicrobia</taxon>
        <taxon>Methanosarcinales</taxon>
        <taxon>Methanosarcinaceae</taxon>
        <taxon>Methanosarcina</taxon>
    </lineage>
</organism>
<dbReference type="HOGENOM" id="CLU_2243816_0_0_2"/>
<dbReference type="Proteomes" id="UP000002487">
    <property type="component" value="Chromosome"/>
</dbReference>
<evidence type="ECO:0000313" key="2">
    <source>
        <dbReference type="Proteomes" id="UP000002487"/>
    </source>
</evidence>
<gene>
    <name evidence="1" type="ordered locus">MA_2832</name>
</gene>
<keyword evidence="2" id="KW-1185">Reference proteome</keyword>
<evidence type="ECO:0000313" key="1">
    <source>
        <dbReference type="EMBL" id="AAM06211.1"/>
    </source>
</evidence>